<reference evidence="4 5" key="1">
    <citation type="submission" date="2019-02" db="EMBL/GenBank/DDBJ databases">
        <title>Deep-cultivation of Planctomycetes and their phenomic and genomic characterization uncovers novel biology.</title>
        <authorList>
            <person name="Wiegand S."/>
            <person name="Jogler M."/>
            <person name="Boedeker C."/>
            <person name="Pinto D."/>
            <person name="Vollmers J."/>
            <person name="Rivas-Marin E."/>
            <person name="Kohn T."/>
            <person name="Peeters S.H."/>
            <person name="Heuer A."/>
            <person name="Rast P."/>
            <person name="Oberbeckmann S."/>
            <person name="Bunk B."/>
            <person name="Jeske O."/>
            <person name="Meyerdierks A."/>
            <person name="Storesund J.E."/>
            <person name="Kallscheuer N."/>
            <person name="Luecker S."/>
            <person name="Lage O.M."/>
            <person name="Pohl T."/>
            <person name="Merkel B.J."/>
            <person name="Hornburger P."/>
            <person name="Mueller R.-W."/>
            <person name="Bruemmer F."/>
            <person name="Labrenz M."/>
            <person name="Spormann A.M."/>
            <person name="Op den Camp H."/>
            <person name="Overmann J."/>
            <person name="Amann R."/>
            <person name="Jetten M.S.M."/>
            <person name="Mascher T."/>
            <person name="Medema M.H."/>
            <person name="Devos D.P."/>
            <person name="Kaster A.-K."/>
            <person name="Ovreas L."/>
            <person name="Rohde M."/>
            <person name="Galperin M.Y."/>
            <person name="Jogler C."/>
        </authorList>
    </citation>
    <scope>NUCLEOTIDE SEQUENCE [LARGE SCALE GENOMIC DNA]</scope>
    <source>
        <strain evidence="4 5">CA12</strain>
    </source>
</reference>
<dbReference type="Pfam" id="PF01436">
    <property type="entry name" value="NHL"/>
    <property type="match status" value="2"/>
</dbReference>
<name>A0A517PEV2_9PLAN</name>
<dbReference type="Pfam" id="PF25021">
    <property type="entry name" value="TEN_NHL"/>
    <property type="match status" value="2"/>
</dbReference>
<dbReference type="Gene3D" id="2.120.10.30">
    <property type="entry name" value="TolB, C-terminal domain"/>
    <property type="match status" value="3"/>
</dbReference>
<dbReference type="EMBL" id="CP036265">
    <property type="protein sequence ID" value="QDT17898.1"/>
    <property type="molecule type" value="Genomic_DNA"/>
</dbReference>
<sequence precursor="true">MNFALCAALLFPAAGAAEDAPPARQAVVVAGTGEAASHGDGGLATEAAVSNPFGVAVAPDGGILICEVDGHRVRRVDPVTGIITTVVGAGEAGNDGDGGPATQARLMEPYEITFDAQGRWLIVDMLAHVVRRVDPSTGLIETVAGSGEAGFSGDGGSATKAKLNRPHSVVVATDGTILICDIGNHRVRSIDSKSGVIRTLAGDGTKGKTPPDAPFAPTTALAGPRAMFIAPAADGGPGDWLLALREGNALFRIPAPEEDSSARLLRRIAGSGRSGHTGDGNPALRATLAGPKGVTVLPNGDVVLADTENHAIRVIDAADGTIRTILGRDAAGKVQGGFTLARPHGVGAMADGSILVGDSENHRVLRLPPPAE</sequence>
<accession>A0A517PEV2</accession>
<evidence type="ECO:0000313" key="5">
    <source>
        <dbReference type="Proteomes" id="UP000318741"/>
    </source>
</evidence>
<dbReference type="OrthoDB" id="9799230at2"/>
<gene>
    <name evidence="4" type="primary">vgb_2</name>
    <name evidence="4" type="ORF">CA12_40340</name>
</gene>
<dbReference type="Proteomes" id="UP000318741">
    <property type="component" value="Chromosome"/>
</dbReference>
<feature type="domain" description="Teneurin NHL" evidence="3">
    <location>
        <begin position="22"/>
        <end position="89"/>
    </location>
</feature>
<dbReference type="InterPro" id="IPR011042">
    <property type="entry name" value="6-blade_b-propeller_TolB-like"/>
</dbReference>
<evidence type="ECO:0000259" key="3">
    <source>
        <dbReference type="Pfam" id="PF25021"/>
    </source>
</evidence>
<dbReference type="InterPro" id="IPR056822">
    <property type="entry name" value="TEN_NHL"/>
</dbReference>
<dbReference type="GO" id="GO:0016829">
    <property type="term" value="F:lyase activity"/>
    <property type="evidence" value="ECO:0007669"/>
    <property type="project" value="UniProtKB-KW"/>
</dbReference>
<keyword evidence="5" id="KW-1185">Reference proteome</keyword>
<dbReference type="SUPFAM" id="SSF101898">
    <property type="entry name" value="NHL repeat"/>
    <property type="match status" value="1"/>
</dbReference>
<dbReference type="KEGG" id="acaf:CA12_40340"/>
<proteinExistence type="predicted"/>
<keyword evidence="4" id="KW-0456">Lyase</keyword>
<dbReference type="InterPro" id="IPR001258">
    <property type="entry name" value="NHL_repeat"/>
</dbReference>
<feature type="domain" description="Teneurin NHL" evidence="3">
    <location>
        <begin position="152"/>
        <end position="202"/>
    </location>
</feature>
<keyword evidence="1" id="KW-0677">Repeat</keyword>
<dbReference type="PANTHER" id="PTHR46388">
    <property type="entry name" value="NHL REPEAT-CONTAINING PROTEIN 2"/>
    <property type="match status" value="1"/>
</dbReference>
<dbReference type="RefSeq" id="WP_145360891.1">
    <property type="nucleotide sequence ID" value="NZ_CP036265.1"/>
</dbReference>
<evidence type="ECO:0000256" key="2">
    <source>
        <dbReference type="SAM" id="SignalP"/>
    </source>
</evidence>
<dbReference type="AlphaFoldDB" id="A0A517PEV2"/>
<feature type="chain" id="PRO_5022027262" evidence="2">
    <location>
        <begin position="17"/>
        <end position="372"/>
    </location>
</feature>
<evidence type="ECO:0000256" key="1">
    <source>
        <dbReference type="ARBA" id="ARBA00022737"/>
    </source>
</evidence>
<organism evidence="4 5">
    <name type="scientific">Alienimonas californiensis</name>
    <dbReference type="NCBI Taxonomy" id="2527989"/>
    <lineage>
        <taxon>Bacteria</taxon>
        <taxon>Pseudomonadati</taxon>
        <taxon>Planctomycetota</taxon>
        <taxon>Planctomycetia</taxon>
        <taxon>Planctomycetales</taxon>
        <taxon>Planctomycetaceae</taxon>
        <taxon>Alienimonas</taxon>
    </lineage>
</organism>
<keyword evidence="2" id="KW-0732">Signal</keyword>
<dbReference type="PANTHER" id="PTHR46388:SF2">
    <property type="entry name" value="NHL REPEAT-CONTAINING PROTEIN 2"/>
    <property type="match status" value="1"/>
</dbReference>
<evidence type="ECO:0000313" key="4">
    <source>
        <dbReference type="EMBL" id="QDT17898.1"/>
    </source>
</evidence>
<protein>
    <submittedName>
        <fullName evidence="4">Virginiamycin B lyase</fullName>
    </submittedName>
</protein>
<feature type="signal peptide" evidence="2">
    <location>
        <begin position="1"/>
        <end position="16"/>
    </location>
</feature>